<dbReference type="AlphaFoldDB" id="A0A4S3IYR6"/>
<reference evidence="1 2" key="1">
    <citation type="submission" date="2019-03" db="EMBL/GenBank/DDBJ databases">
        <title>The genome sequence of a newly discovered highly antifungal drug resistant Aspergillus species, Aspergillus tanneri NIH 1004.</title>
        <authorList>
            <person name="Mounaud S."/>
            <person name="Singh I."/>
            <person name="Joardar V."/>
            <person name="Pakala S."/>
            <person name="Pakala S."/>
            <person name="Venepally P."/>
            <person name="Hoover J."/>
            <person name="Nierman W."/>
            <person name="Chung J."/>
            <person name="Losada L."/>
        </authorList>
    </citation>
    <scope>NUCLEOTIDE SEQUENCE [LARGE SCALE GENOMIC DNA]</scope>
    <source>
        <strain evidence="1 2">NIH1004</strain>
    </source>
</reference>
<dbReference type="VEuPathDB" id="FungiDB:EYZ11_013013"/>
<organism evidence="1 2">
    <name type="scientific">Aspergillus tanneri</name>
    <dbReference type="NCBI Taxonomy" id="1220188"/>
    <lineage>
        <taxon>Eukaryota</taxon>
        <taxon>Fungi</taxon>
        <taxon>Dikarya</taxon>
        <taxon>Ascomycota</taxon>
        <taxon>Pezizomycotina</taxon>
        <taxon>Eurotiomycetes</taxon>
        <taxon>Eurotiomycetidae</taxon>
        <taxon>Eurotiales</taxon>
        <taxon>Aspergillaceae</taxon>
        <taxon>Aspergillus</taxon>
        <taxon>Aspergillus subgen. Circumdati</taxon>
    </lineage>
</organism>
<comment type="caution">
    <text evidence="1">The sequence shown here is derived from an EMBL/GenBank/DDBJ whole genome shotgun (WGS) entry which is preliminary data.</text>
</comment>
<sequence>MPALIITDIPNYLNSWDRELAFYPNVVEVYVRIARDVVA</sequence>
<dbReference type="Proteomes" id="UP000308092">
    <property type="component" value="Unassembled WGS sequence"/>
</dbReference>
<dbReference type="EMBL" id="SOSA01001153">
    <property type="protein sequence ID" value="THC87540.1"/>
    <property type="molecule type" value="Genomic_DNA"/>
</dbReference>
<evidence type="ECO:0000313" key="2">
    <source>
        <dbReference type="Proteomes" id="UP000308092"/>
    </source>
</evidence>
<evidence type="ECO:0000313" key="1">
    <source>
        <dbReference type="EMBL" id="THC87540.1"/>
    </source>
</evidence>
<proteinExistence type="predicted"/>
<accession>A0A4S3IYR6</accession>
<protein>
    <submittedName>
        <fullName evidence="1">Uncharacterized protein</fullName>
    </submittedName>
</protein>
<gene>
    <name evidence="1" type="ORF">EYZ11_013013</name>
</gene>
<name>A0A4S3IYR6_9EURO</name>
<keyword evidence="2" id="KW-1185">Reference proteome</keyword>